<keyword evidence="1" id="KW-0812">Transmembrane</keyword>
<evidence type="ECO:0000313" key="3">
    <source>
        <dbReference type="EMBL" id="AOV09044.1"/>
    </source>
</evidence>
<feature type="transmembrane region" description="Helical" evidence="1">
    <location>
        <begin position="16"/>
        <end position="40"/>
    </location>
</feature>
<keyword evidence="1" id="KW-0472">Membrane</keyword>
<dbReference type="Pfam" id="PF07853">
    <property type="entry name" value="DUF1648"/>
    <property type="match status" value="1"/>
</dbReference>
<feature type="transmembrane region" description="Helical" evidence="1">
    <location>
        <begin position="60"/>
        <end position="80"/>
    </location>
</feature>
<gene>
    <name evidence="3" type="ORF">BI350_02450</name>
</gene>
<sequence>MFDRPKLKLKLTPLELVLNVITIILFVGSLVYLFVSWTTLPNEVPAHYNSLGEVDRWGHKWEMVILPIIAVILWIGMTILEKYPHVYNYMNLTKENIEAQYLNGRLMVNVIKNIITIIFAYINWNNIQVALGRHESLGTWFTPMFFICIFIPTGYFIFRSIRLSRE</sequence>
<evidence type="ECO:0000313" key="4">
    <source>
        <dbReference type="Proteomes" id="UP000185746"/>
    </source>
</evidence>
<dbReference type="KEGG" id="surl:BI350_02450"/>
<accession>A0A1D8JK05</accession>
<proteinExistence type="predicted"/>
<dbReference type="RefSeq" id="WP_075529197.1">
    <property type="nucleotide sequence ID" value="NZ_CP017560.1"/>
</dbReference>
<dbReference type="EMBL" id="CP017560">
    <property type="protein sequence ID" value="AOV09044.1"/>
    <property type="molecule type" value="Genomic_DNA"/>
</dbReference>
<keyword evidence="1" id="KW-1133">Transmembrane helix</keyword>
<reference evidence="3 4" key="1">
    <citation type="submission" date="2016-09" db="EMBL/GenBank/DDBJ databases">
        <title>Complete genome sequence of the Lysinibacillus sphaericus LMG 22257, a specie of Bacillus with ureolytic activity that can effectively biodeposit calcium carbonate.</title>
        <authorList>
            <person name="Yan W."/>
        </authorList>
    </citation>
    <scope>NUCLEOTIDE SEQUENCE [LARGE SCALE GENOMIC DNA]</scope>
    <source>
        <strain evidence="3 4">LMG 22257</strain>
    </source>
</reference>
<name>A0A1D8JK05_9BACL</name>
<dbReference type="AlphaFoldDB" id="A0A1D8JK05"/>
<feature type="domain" description="DUF1648" evidence="2">
    <location>
        <begin position="24"/>
        <end position="70"/>
    </location>
</feature>
<dbReference type="InterPro" id="IPR012867">
    <property type="entry name" value="DUF1648"/>
</dbReference>
<evidence type="ECO:0000259" key="2">
    <source>
        <dbReference type="Pfam" id="PF07853"/>
    </source>
</evidence>
<evidence type="ECO:0000256" key="1">
    <source>
        <dbReference type="SAM" id="Phobius"/>
    </source>
</evidence>
<feature type="transmembrane region" description="Helical" evidence="1">
    <location>
        <begin position="101"/>
        <end position="122"/>
    </location>
</feature>
<organism evidence="3 4">
    <name type="scientific">Sporosarcina ureilytica</name>
    <dbReference type="NCBI Taxonomy" id="298596"/>
    <lineage>
        <taxon>Bacteria</taxon>
        <taxon>Bacillati</taxon>
        <taxon>Bacillota</taxon>
        <taxon>Bacilli</taxon>
        <taxon>Bacillales</taxon>
        <taxon>Caryophanaceae</taxon>
        <taxon>Sporosarcina</taxon>
    </lineage>
</organism>
<keyword evidence="4" id="KW-1185">Reference proteome</keyword>
<feature type="transmembrane region" description="Helical" evidence="1">
    <location>
        <begin position="137"/>
        <end position="158"/>
    </location>
</feature>
<protein>
    <recommendedName>
        <fullName evidence="2">DUF1648 domain-containing protein</fullName>
    </recommendedName>
</protein>
<dbReference type="Proteomes" id="UP000185746">
    <property type="component" value="Chromosome"/>
</dbReference>